<evidence type="ECO:0000256" key="1">
    <source>
        <dbReference type="SAM" id="MobiDB-lite"/>
    </source>
</evidence>
<protein>
    <submittedName>
        <fullName evidence="2">Uncharacterized protein</fullName>
    </submittedName>
</protein>
<proteinExistence type="predicted"/>
<dbReference type="EMBL" id="BEZZ01005816">
    <property type="protein sequence ID" value="GCC18255.1"/>
    <property type="molecule type" value="Genomic_DNA"/>
</dbReference>
<dbReference type="AlphaFoldDB" id="A0A401RJE0"/>
<sequence>MTPAPLELGANSLGPPIRPPGRVPGSLGQRRHRGAGCVTGNRAAHPARAVGTRRTGPGTKADVDVLRGAHPGPSRGAGATLRVSELDADVLPRALGLGRQRALSPAGQGAGSHRVEGGCGLAVGEGLPTFSLCQALTAAGREGGGGGEAG</sequence>
<accession>A0A401RJE0</accession>
<comment type="caution">
    <text evidence="2">The sequence shown here is derived from an EMBL/GenBank/DDBJ whole genome shotgun (WGS) entry which is preliminary data.</text>
</comment>
<gene>
    <name evidence="2" type="ORF">chiPu_0022072</name>
</gene>
<reference evidence="2 3" key="1">
    <citation type="journal article" date="2018" name="Nat. Ecol. Evol.">
        <title>Shark genomes provide insights into elasmobranch evolution and the origin of vertebrates.</title>
        <authorList>
            <person name="Hara Y"/>
            <person name="Yamaguchi K"/>
            <person name="Onimaru K"/>
            <person name="Kadota M"/>
            <person name="Koyanagi M"/>
            <person name="Keeley SD"/>
            <person name="Tatsumi K"/>
            <person name="Tanaka K"/>
            <person name="Motone F"/>
            <person name="Kageyama Y"/>
            <person name="Nozu R"/>
            <person name="Adachi N"/>
            <person name="Nishimura O"/>
            <person name="Nakagawa R"/>
            <person name="Tanegashima C"/>
            <person name="Kiyatake I"/>
            <person name="Matsumoto R"/>
            <person name="Murakumo K"/>
            <person name="Nishida K"/>
            <person name="Terakita A"/>
            <person name="Kuratani S"/>
            <person name="Sato K"/>
            <person name="Hyodo S Kuraku.S."/>
        </authorList>
    </citation>
    <scope>NUCLEOTIDE SEQUENCE [LARGE SCALE GENOMIC DNA]</scope>
</reference>
<evidence type="ECO:0000313" key="3">
    <source>
        <dbReference type="Proteomes" id="UP000287033"/>
    </source>
</evidence>
<feature type="region of interest" description="Disordered" evidence="1">
    <location>
        <begin position="1"/>
        <end position="63"/>
    </location>
</feature>
<evidence type="ECO:0000313" key="2">
    <source>
        <dbReference type="EMBL" id="GCC18255.1"/>
    </source>
</evidence>
<name>A0A401RJE0_CHIPU</name>
<keyword evidence="3" id="KW-1185">Reference proteome</keyword>
<organism evidence="2 3">
    <name type="scientific">Chiloscyllium punctatum</name>
    <name type="common">Brownbanded bambooshark</name>
    <name type="synonym">Hemiscyllium punctatum</name>
    <dbReference type="NCBI Taxonomy" id="137246"/>
    <lineage>
        <taxon>Eukaryota</taxon>
        <taxon>Metazoa</taxon>
        <taxon>Chordata</taxon>
        <taxon>Craniata</taxon>
        <taxon>Vertebrata</taxon>
        <taxon>Chondrichthyes</taxon>
        <taxon>Elasmobranchii</taxon>
        <taxon>Galeomorphii</taxon>
        <taxon>Galeoidea</taxon>
        <taxon>Orectolobiformes</taxon>
        <taxon>Hemiscylliidae</taxon>
        <taxon>Chiloscyllium</taxon>
    </lineage>
</organism>
<dbReference type="Proteomes" id="UP000287033">
    <property type="component" value="Unassembled WGS sequence"/>
</dbReference>